<dbReference type="InterPro" id="IPR000048">
    <property type="entry name" value="IQ_motif_EF-hand-BS"/>
</dbReference>
<dbReference type="InterPro" id="IPR025064">
    <property type="entry name" value="DUF4005"/>
</dbReference>
<protein>
    <recommendedName>
        <fullName evidence="8">DUF4005 domain-containing protein</fullName>
    </recommendedName>
</protein>
<gene>
    <name evidence="9" type="ORF">H0E87_003479</name>
</gene>
<evidence type="ECO:0000256" key="5">
    <source>
        <dbReference type="ARBA" id="ARBA00024341"/>
    </source>
</evidence>
<dbReference type="GO" id="GO:0005516">
    <property type="term" value="F:calmodulin binding"/>
    <property type="evidence" value="ECO:0007669"/>
    <property type="project" value="UniProtKB-KW"/>
</dbReference>
<dbReference type="PANTHER" id="PTHR32295">
    <property type="entry name" value="IQ-DOMAIN 5-RELATED"/>
    <property type="match status" value="1"/>
</dbReference>
<evidence type="ECO:0000256" key="4">
    <source>
        <dbReference type="ARBA" id="ARBA00022860"/>
    </source>
</evidence>
<accession>A0A8T2ZZD8</accession>
<feature type="domain" description="DUF4005" evidence="8">
    <location>
        <begin position="375"/>
        <end position="451"/>
    </location>
</feature>
<evidence type="ECO:0000256" key="3">
    <source>
        <dbReference type="ARBA" id="ARBA00022737"/>
    </source>
</evidence>
<evidence type="ECO:0000256" key="2">
    <source>
        <dbReference type="ARBA" id="ARBA00022490"/>
    </source>
</evidence>
<dbReference type="Pfam" id="PF00612">
    <property type="entry name" value="IQ"/>
    <property type="match status" value="2"/>
</dbReference>
<name>A0A8T2ZZD8_POPDE</name>
<dbReference type="Pfam" id="PF13178">
    <property type="entry name" value="DUF4005"/>
    <property type="match status" value="1"/>
</dbReference>
<dbReference type="GO" id="GO:0005737">
    <property type="term" value="C:cytoplasm"/>
    <property type="evidence" value="ECO:0007669"/>
    <property type="project" value="UniProtKB-SubCell"/>
</dbReference>
<comment type="similarity">
    <text evidence="5">Belongs to the IQD family.</text>
</comment>
<dbReference type="CDD" id="cd23767">
    <property type="entry name" value="IQCD"/>
    <property type="match status" value="1"/>
</dbReference>
<feature type="region of interest" description="Disordered" evidence="7">
    <location>
        <begin position="438"/>
        <end position="479"/>
    </location>
</feature>
<organism evidence="9 10">
    <name type="scientific">Populus deltoides</name>
    <name type="common">Eastern poplar</name>
    <name type="synonym">Eastern cottonwood</name>
    <dbReference type="NCBI Taxonomy" id="3696"/>
    <lineage>
        <taxon>Eukaryota</taxon>
        <taxon>Viridiplantae</taxon>
        <taxon>Streptophyta</taxon>
        <taxon>Embryophyta</taxon>
        <taxon>Tracheophyta</taxon>
        <taxon>Spermatophyta</taxon>
        <taxon>Magnoliopsida</taxon>
        <taxon>eudicotyledons</taxon>
        <taxon>Gunneridae</taxon>
        <taxon>Pentapetalae</taxon>
        <taxon>rosids</taxon>
        <taxon>fabids</taxon>
        <taxon>Malpighiales</taxon>
        <taxon>Salicaceae</taxon>
        <taxon>Saliceae</taxon>
        <taxon>Populus</taxon>
    </lineage>
</organism>
<keyword evidence="4" id="KW-0112">Calmodulin-binding</keyword>
<evidence type="ECO:0000259" key="8">
    <source>
        <dbReference type="Pfam" id="PF13178"/>
    </source>
</evidence>
<sequence length="495" mass="56547">MAKKRGWFYRVRRLFTSDTQSRQEKERRRKWMFFGKFKVKNRLASIAAPSSPLREEAEKEQSKHALSVALATAAAAEAAVVAAQAAAEVVLLTSVPHSINEYEKETDHLAFKVQGDAPHSTHQRERGIKELAAIKIQATFRGYLARKALRALKGIVKLQAIIRGRNVRRQAMTTLKCLQSIVNIQSQVCAKRIQMVEGAWTCSENKQLENLSDKIIKMDMNSERRWDSSLLTKEEAVASFLSKKEAAIKRERIREYWFNRRVSFSIMARSLFRYLFIEQYFLRMDDKKKKIQNSAESERSKPSGRWRYWLDQWVDTQLVKSKELEDLDSVLTSNPKPGVEYRGKQIKPRGLQRLYHLDSVDSPTSAPRKSFHRKQCSLGEDNSFSRSPVVPTYMAATESAKAKTRSMSSPKLRPGSFDAYSDSYSPCKNKLSLISSTTTEVPSSARYGRPSAYQQRSPSLKGLPGPIKCNRPTSKDLSFDSDCSLKTWDKQSSFR</sequence>
<dbReference type="PANTHER" id="PTHR32295:SF41">
    <property type="entry name" value="PROTEIN IQ-DOMAIN 11"/>
    <property type="match status" value="1"/>
</dbReference>
<evidence type="ECO:0000256" key="7">
    <source>
        <dbReference type="SAM" id="MobiDB-lite"/>
    </source>
</evidence>
<dbReference type="EMBL" id="JACEGQ020000001">
    <property type="protein sequence ID" value="KAH8522847.1"/>
    <property type="molecule type" value="Genomic_DNA"/>
</dbReference>
<reference evidence="9" key="1">
    <citation type="journal article" date="2021" name="J. Hered.">
        <title>Genome Assembly of Salicaceae Populus deltoides (Eastern Cottonwood) I-69 Based on Nanopore Sequencing and Hi-C Technologies.</title>
        <authorList>
            <person name="Bai S."/>
            <person name="Wu H."/>
            <person name="Zhang J."/>
            <person name="Pan Z."/>
            <person name="Zhao W."/>
            <person name="Li Z."/>
            <person name="Tong C."/>
        </authorList>
    </citation>
    <scope>NUCLEOTIDE SEQUENCE</scope>
    <source>
        <tissue evidence="9">Leaf</tissue>
    </source>
</reference>
<evidence type="ECO:0000313" key="9">
    <source>
        <dbReference type="EMBL" id="KAH8522847.1"/>
    </source>
</evidence>
<dbReference type="PROSITE" id="PS50096">
    <property type="entry name" value="IQ"/>
    <property type="match status" value="2"/>
</dbReference>
<comment type="caution">
    <text evidence="9">The sequence shown here is derived from an EMBL/GenBank/DDBJ whole genome shotgun (WGS) entry which is preliminary data.</text>
</comment>
<evidence type="ECO:0000256" key="6">
    <source>
        <dbReference type="ARBA" id="ARBA00024378"/>
    </source>
</evidence>
<comment type="subcellular location">
    <subcellularLocation>
        <location evidence="1">Cytoplasm</location>
    </subcellularLocation>
</comment>
<proteinExistence type="inferred from homology"/>
<dbReference type="Proteomes" id="UP000807159">
    <property type="component" value="Chromosome 1"/>
</dbReference>
<evidence type="ECO:0000313" key="10">
    <source>
        <dbReference type="Proteomes" id="UP000807159"/>
    </source>
</evidence>
<dbReference type="AlphaFoldDB" id="A0A8T2ZZD8"/>
<comment type="subunit">
    <text evidence="6">Binds to multiple calmodulin (CaM) in the presence of Ca(2+) and CaM-like proteins.</text>
</comment>
<keyword evidence="2" id="KW-0963">Cytoplasm</keyword>
<dbReference type="SMART" id="SM00015">
    <property type="entry name" value="IQ"/>
    <property type="match status" value="2"/>
</dbReference>
<evidence type="ECO:0000256" key="1">
    <source>
        <dbReference type="ARBA" id="ARBA00004496"/>
    </source>
</evidence>
<keyword evidence="10" id="KW-1185">Reference proteome</keyword>
<keyword evidence="3" id="KW-0677">Repeat</keyword>
<dbReference type="Gene3D" id="1.20.5.190">
    <property type="match status" value="1"/>
</dbReference>
<dbReference type="FunFam" id="1.20.5.190:FF:000062">
    <property type="entry name" value="IQ-domain 11"/>
    <property type="match status" value="1"/>
</dbReference>